<dbReference type="AlphaFoldDB" id="A0AAW0A4K3"/>
<proteinExistence type="predicted"/>
<keyword evidence="3" id="KW-1185">Reference proteome</keyword>
<dbReference type="EMBL" id="JAWWNJ010000056">
    <property type="protein sequence ID" value="KAK7014594.1"/>
    <property type="molecule type" value="Genomic_DNA"/>
</dbReference>
<protein>
    <submittedName>
        <fullName evidence="1">Uncharacterized protein</fullName>
    </submittedName>
</protein>
<feature type="non-terminal residue" evidence="1">
    <location>
        <position position="199"/>
    </location>
</feature>
<comment type="caution">
    <text evidence="1">The sequence shown here is derived from an EMBL/GenBank/DDBJ whole genome shotgun (WGS) entry which is preliminary data.</text>
</comment>
<evidence type="ECO:0000313" key="2">
    <source>
        <dbReference type="EMBL" id="KAK7014594.1"/>
    </source>
</evidence>
<organism evidence="1 3">
    <name type="scientific">Favolaschia claudopus</name>
    <dbReference type="NCBI Taxonomy" id="2862362"/>
    <lineage>
        <taxon>Eukaryota</taxon>
        <taxon>Fungi</taxon>
        <taxon>Dikarya</taxon>
        <taxon>Basidiomycota</taxon>
        <taxon>Agaricomycotina</taxon>
        <taxon>Agaricomycetes</taxon>
        <taxon>Agaricomycetidae</taxon>
        <taxon>Agaricales</taxon>
        <taxon>Marasmiineae</taxon>
        <taxon>Mycenaceae</taxon>
        <taxon>Favolaschia</taxon>
    </lineage>
</organism>
<dbReference type="Proteomes" id="UP001362999">
    <property type="component" value="Unassembled WGS sequence"/>
</dbReference>
<accession>A0AAW0A4K3</accession>
<sequence length="199" mass="21690">DVYCVVLKDWETTNSLLTDPFEAFRAYKGQPSFTSPADPMFLYDYNSMGAPANVPFLLRNRQTDRPFNDPQTTVLQSQIDEIRKQGVATVTGVQQIVGQQGNSIAALEASQEKIFQGIAALSSVISSGHLLATQNSSLQGLLSQRSTLNLILSTSANQQVTALLTAQLDALNKQISEQEVLVAQARNQVSALNHHFSPI</sequence>
<dbReference type="EMBL" id="JAWWNJ010000086">
    <property type="protein sequence ID" value="KAK7000941.1"/>
    <property type="molecule type" value="Genomic_DNA"/>
</dbReference>
<feature type="non-terminal residue" evidence="1">
    <location>
        <position position="1"/>
    </location>
</feature>
<reference evidence="1 3" key="1">
    <citation type="journal article" date="2024" name="J Genomics">
        <title>Draft genome sequencing and assembly of Favolaschia claudopus CIRM-BRFM 2984 isolated from oak limbs.</title>
        <authorList>
            <person name="Navarro D."/>
            <person name="Drula E."/>
            <person name="Chaduli D."/>
            <person name="Cazenave R."/>
            <person name="Ahrendt S."/>
            <person name="Wang J."/>
            <person name="Lipzen A."/>
            <person name="Daum C."/>
            <person name="Barry K."/>
            <person name="Grigoriev I.V."/>
            <person name="Favel A."/>
            <person name="Rosso M.N."/>
            <person name="Martin F."/>
        </authorList>
    </citation>
    <scope>NUCLEOTIDE SEQUENCE [LARGE SCALE GENOMIC DNA]</scope>
    <source>
        <strain evidence="1 3">CIRM-BRFM 2984</strain>
    </source>
</reference>
<evidence type="ECO:0000313" key="1">
    <source>
        <dbReference type="EMBL" id="KAK7000941.1"/>
    </source>
</evidence>
<name>A0AAW0A4K3_9AGAR</name>
<evidence type="ECO:0000313" key="3">
    <source>
        <dbReference type="Proteomes" id="UP001362999"/>
    </source>
</evidence>
<gene>
    <name evidence="2" type="ORF">R3P38DRAFT_2420199</name>
    <name evidence="1" type="ORF">R3P38DRAFT_2477788</name>
</gene>